<dbReference type="InterPro" id="IPR006464">
    <property type="entry name" value="AcTrfase_RimI/Ard1"/>
</dbReference>
<gene>
    <name evidence="5" type="primary">rimI</name>
    <name evidence="5" type="ORF">KHA97_21675</name>
</gene>
<sequence>MIKNGQDTCEVTFRIATEEDIESLVDIEQKSFTVPWPKEAFYQDIISNRFAVYLIMECDGEVCGYCGVWLVMDEAHITNIAVLPKYRGRKLGEALLRRMISLAQEAGTKTMTLEVRVSNIPARSLYKKLGFKEGGIRKNYYTDNHEDAIVMWVKI</sequence>
<dbReference type="CDD" id="cd04301">
    <property type="entry name" value="NAT_SF"/>
    <property type="match status" value="1"/>
</dbReference>
<dbReference type="NCBIfam" id="TIGR01575">
    <property type="entry name" value="rimI"/>
    <property type="match status" value="1"/>
</dbReference>
<reference evidence="5 6" key="1">
    <citation type="submission" date="2021-05" db="EMBL/GenBank/DDBJ databases">
        <title>Novel Bacillus species.</title>
        <authorList>
            <person name="Liu G."/>
        </authorList>
    </citation>
    <scope>NUCLEOTIDE SEQUENCE [LARGE SCALE GENOMIC DNA]</scope>
    <source>
        <strain evidence="6">FJAT-49780</strain>
    </source>
</reference>
<name>A0A942YIJ2_9BACI</name>
<keyword evidence="1" id="KW-0808">Transferase</keyword>
<comment type="function">
    <text evidence="3">Acetylates the N-terminal alanine of ribosomal protein bS18.</text>
</comment>
<keyword evidence="5" id="KW-0689">Ribosomal protein</keyword>
<protein>
    <recommendedName>
        <fullName evidence="3">[Ribosomal protein bS18]-alanine N-acetyltransferase</fullName>
        <ecNumber evidence="3">2.3.1.266</ecNumber>
    </recommendedName>
</protein>
<keyword evidence="2" id="KW-0012">Acyltransferase</keyword>
<dbReference type="GO" id="GO:0005840">
    <property type="term" value="C:ribosome"/>
    <property type="evidence" value="ECO:0007669"/>
    <property type="project" value="UniProtKB-KW"/>
</dbReference>
<keyword evidence="5" id="KW-0687">Ribonucleoprotein</keyword>
<dbReference type="PANTHER" id="PTHR42919">
    <property type="entry name" value="N-ALPHA-ACETYLTRANSFERASE"/>
    <property type="match status" value="1"/>
</dbReference>
<dbReference type="Proteomes" id="UP000681414">
    <property type="component" value="Unassembled WGS sequence"/>
</dbReference>
<accession>A0A942YIJ2</accession>
<dbReference type="SUPFAM" id="SSF55729">
    <property type="entry name" value="Acyl-CoA N-acyltransferases (Nat)"/>
    <property type="match status" value="1"/>
</dbReference>
<dbReference type="AlphaFoldDB" id="A0A942YIJ2"/>
<dbReference type="EMBL" id="JAGYPG010000005">
    <property type="protein sequence ID" value="MBS4197657.1"/>
    <property type="molecule type" value="Genomic_DNA"/>
</dbReference>
<comment type="similarity">
    <text evidence="3">Belongs to the acetyltransferase family. RimI subfamily.</text>
</comment>
<evidence type="ECO:0000256" key="1">
    <source>
        <dbReference type="ARBA" id="ARBA00022679"/>
    </source>
</evidence>
<dbReference type="PROSITE" id="PS51186">
    <property type="entry name" value="GNAT"/>
    <property type="match status" value="1"/>
</dbReference>
<dbReference type="GO" id="GO:0008999">
    <property type="term" value="F:protein-N-terminal-alanine acetyltransferase activity"/>
    <property type="evidence" value="ECO:0007669"/>
    <property type="project" value="UniProtKB-EC"/>
</dbReference>
<keyword evidence="6" id="KW-1185">Reference proteome</keyword>
<comment type="subcellular location">
    <subcellularLocation>
        <location evidence="3">Cytoplasm</location>
    </subcellularLocation>
</comment>
<evidence type="ECO:0000313" key="6">
    <source>
        <dbReference type="Proteomes" id="UP000681414"/>
    </source>
</evidence>
<evidence type="ECO:0000256" key="3">
    <source>
        <dbReference type="RuleBase" id="RU363094"/>
    </source>
</evidence>
<dbReference type="InterPro" id="IPR051556">
    <property type="entry name" value="N-term/lysine_N-AcTrnsfr"/>
</dbReference>
<dbReference type="InterPro" id="IPR000182">
    <property type="entry name" value="GNAT_dom"/>
</dbReference>
<evidence type="ECO:0000259" key="4">
    <source>
        <dbReference type="PROSITE" id="PS51186"/>
    </source>
</evidence>
<dbReference type="GO" id="GO:0005737">
    <property type="term" value="C:cytoplasm"/>
    <property type="evidence" value="ECO:0007669"/>
    <property type="project" value="UniProtKB-SubCell"/>
</dbReference>
<organism evidence="5 6">
    <name type="scientific">Lederbergia citri</name>
    <dbReference type="NCBI Taxonomy" id="2833580"/>
    <lineage>
        <taxon>Bacteria</taxon>
        <taxon>Bacillati</taxon>
        <taxon>Bacillota</taxon>
        <taxon>Bacilli</taxon>
        <taxon>Bacillales</taxon>
        <taxon>Bacillaceae</taxon>
        <taxon>Lederbergia</taxon>
    </lineage>
</organism>
<dbReference type="InterPro" id="IPR016181">
    <property type="entry name" value="Acyl_CoA_acyltransferase"/>
</dbReference>
<dbReference type="PANTHER" id="PTHR42919:SF8">
    <property type="entry name" value="N-ALPHA-ACETYLTRANSFERASE 50"/>
    <property type="match status" value="1"/>
</dbReference>
<comment type="catalytic activity">
    <reaction evidence="3">
        <text>N-terminal L-alanyl-[ribosomal protein bS18] + acetyl-CoA = N-terminal N(alpha)-acetyl-L-alanyl-[ribosomal protein bS18] + CoA + H(+)</text>
        <dbReference type="Rhea" id="RHEA:43756"/>
        <dbReference type="Rhea" id="RHEA-COMP:10676"/>
        <dbReference type="Rhea" id="RHEA-COMP:10677"/>
        <dbReference type="ChEBI" id="CHEBI:15378"/>
        <dbReference type="ChEBI" id="CHEBI:57287"/>
        <dbReference type="ChEBI" id="CHEBI:57288"/>
        <dbReference type="ChEBI" id="CHEBI:64718"/>
        <dbReference type="ChEBI" id="CHEBI:83683"/>
        <dbReference type="EC" id="2.3.1.266"/>
    </reaction>
</comment>
<dbReference type="Pfam" id="PF00583">
    <property type="entry name" value="Acetyltransf_1"/>
    <property type="match status" value="1"/>
</dbReference>
<dbReference type="Gene3D" id="3.40.630.30">
    <property type="match status" value="1"/>
</dbReference>
<dbReference type="EC" id="2.3.1.266" evidence="3"/>
<keyword evidence="3" id="KW-0963">Cytoplasm</keyword>
<evidence type="ECO:0000256" key="2">
    <source>
        <dbReference type="ARBA" id="ARBA00023315"/>
    </source>
</evidence>
<feature type="domain" description="N-acetyltransferase" evidence="4">
    <location>
        <begin position="11"/>
        <end position="155"/>
    </location>
</feature>
<dbReference type="RefSeq" id="WP_213126897.1">
    <property type="nucleotide sequence ID" value="NZ_JAGYPG010000005.1"/>
</dbReference>
<comment type="caution">
    <text evidence="5">The sequence shown here is derived from an EMBL/GenBank/DDBJ whole genome shotgun (WGS) entry which is preliminary data.</text>
</comment>
<evidence type="ECO:0000313" key="5">
    <source>
        <dbReference type="EMBL" id="MBS4197657.1"/>
    </source>
</evidence>
<proteinExistence type="inferred from homology"/>